<keyword evidence="6" id="KW-0472">Membrane</keyword>
<keyword evidence="9" id="KW-1185">Reference proteome</keyword>
<keyword evidence="6" id="KW-1133">Transmembrane helix</keyword>
<evidence type="ECO:0000256" key="1">
    <source>
        <dbReference type="ARBA" id="ARBA00005272"/>
    </source>
</evidence>
<dbReference type="Proteomes" id="UP000001745">
    <property type="component" value="Unassembled WGS sequence"/>
</dbReference>
<dbReference type="VEuPathDB" id="FungiDB:TSTA_122670"/>
<dbReference type="PhylomeDB" id="B8MC89"/>
<proteinExistence type="inferred from homology"/>
<feature type="transmembrane region" description="Helical" evidence="6">
    <location>
        <begin position="14"/>
        <end position="35"/>
    </location>
</feature>
<dbReference type="InParanoid" id="B8MC89"/>
<evidence type="ECO:0000313" key="9">
    <source>
        <dbReference type="Proteomes" id="UP000001745"/>
    </source>
</evidence>
<keyword evidence="2" id="KW-0285">Flavoprotein</keyword>
<dbReference type="HOGENOM" id="CLU_021377_8_0_1"/>
<evidence type="ECO:0000256" key="2">
    <source>
        <dbReference type="ARBA" id="ARBA00022630"/>
    </source>
</evidence>
<dbReference type="PRINTS" id="PR00368">
    <property type="entry name" value="FADPNR"/>
</dbReference>
<dbReference type="PANTHER" id="PTHR43706">
    <property type="entry name" value="NADH DEHYDROGENASE"/>
    <property type="match status" value="1"/>
</dbReference>
<dbReference type="PANTHER" id="PTHR43706:SF45">
    <property type="entry name" value="NADH DEHYDROGENASE-LIKE PROTEIN RV1812C"/>
    <property type="match status" value="1"/>
</dbReference>
<evidence type="ECO:0000313" key="8">
    <source>
        <dbReference type="EMBL" id="EED18535.1"/>
    </source>
</evidence>
<dbReference type="OMA" id="VDPRSYM"/>
<dbReference type="Gene3D" id="3.50.50.100">
    <property type="match status" value="1"/>
</dbReference>
<dbReference type="Pfam" id="PF07992">
    <property type="entry name" value="Pyr_redox_2"/>
    <property type="match status" value="1"/>
</dbReference>
<dbReference type="RefSeq" id="XP_002482527.1">
    <property type="nucleotide sequence ID" value="XM_002482482.1"/>
</dbReference>
<keyword evidence="6" id="KW-0812">Transmembrane</keyword>
<dbReference type="GeneID" id="8097732"/>
<dbReference type="OrthoDB" id="5376590at2759"/>
<evidence type="ECO:0000256" key="5">
    <source>
        <dbReference type="ARBA" id="ARBA00023027"/>
    </source>
</evidence>
<gene>
    <name evidence="8" type="ORF">TSTA_122670</name>
</gene>
<dbReference type="InterPro" id="IPR023753">
    <property type="entry name" value="FAD/NAD-binding_dom"/>
</dbReference>
<keyword evidence="4" id="KW-0560">Oxidoreductase</keyword>
<organism evidence="8 9">
    <name type="scientific">Talaromyces stipitatus (strain ATCC 10500 / CBS 375.48 / QM 6759 / NRRL 1006)</name>
    <name type="common">Penicillium stipitatum</name>
    <dbReference type="NCBI Taxonomy" id="441959"/>
    <lineage>
        <taxon>Eukaryota</taxon>
        <taxon>Fungi</taxon>
        <taxon>Dikarya</taxon>
        <taxon>Ascomycota</taxon>
        <taxon>Pezizomycotina</taxon>
        <taxon>Eurotiomycetes</taxon>
        <taxon>Eurotiomycetidae</taxon>
        <taxon>Eurotiales</taxon>
        <taxon>Trichocomaceae</taxon>
        <taxon>Talaromyces</taxon>
        <taxon>Talaromyces sect. Talaromyces</taxon>
    </lineage>
</organism>
<evidence type="ECO:0000259" key="7">
    <source>
        <dbReference type="Pfam" id="PF07992"/>
    </source>
</evidence>
<dbReference type="STRING" id="441959.B8MC89"/>
<dbReference type="InterPro" id="IPR045024">
    <property type="entry name" value="NDH-2"/>
</dbReference>
<reference evidence="9" key="1">
    <citation type="journal article" date="2015" name="Genome Announc.">
        <title>Genome sequence of the AIDS-associated pathogen Penicillium marneffei (ATCC18224) and its near taxonomic relative Talaromyces stipitatus (ATCC10500).</title>
        <authorList>
            <person name="Nierman W.C."/>
            <person name="Fedorova-Abrams N.D."/>
            <person name="Andrianopoulos A."/>
        </authorList>
    </citation>
    <scope>NUCLEOTIDE SEQUENCE [LARGE SCALE GENOMIC DNA]</scope>
    <source>
        <strain evidence="9">ATCC 10500 / CBS 375.48 / QM 6759 / NRRL 1006</strain>
    </source>
</reference>
<dbReference type="EMBL" id="EQ962655">
    <property type="protein sequence ID" value="EED18535.1"/>
    <property type="molecule type" value="Genomic_DNA"/>
</dbReference>
<accession>B8MC89</accession>
<keyword evidence="3" id="KW-0274">FAD</keyword>
<protein>
    <submittedName>
        <fullName evidence="8">Pyridine nucleotide-disulphide oxidoreductase family protein</fullName>
    </submittedName>
</protein>
<dbReference type="eggNOG" id="KOG2495">
    <property type="taxonomic scope" value="Eukaryota"/>
</dbReference>
<evidence type="ECO:0000256" key="4">
    <source>
        <dbReference type="ARBA" id="ARBA00023002"/>
    </source>
</evidence>
<feature type="domain" description="FAD/NAD(P)-binding" evidence="7">
    <location>
        <begin position="19"/>
        <end position="327"/>
    </location>
</feature>
<dbReference type="InterPro" id="IPR036188">
    <property type="entry name" value="FAD/NAD-bd_sf"/>
</dbReference>
<comment type="similarity">
    <text evidence="1">Belongs to the NADH dehydrogenase family.</text>
</comment>
<evidence type="ECO:0000256" key="3">
    <source>
        <dbReference type="ARBA" id="ARBA00022827"/>
    </source>
</evidence>
<keyword evidence="5" id="KW-0520">NAD</keyword>
<dbReference type="AlphaFoldDB" id="B8MC89"/>
<dbReference type="PRINTS" id="PR00411">
    <property type="entry name" value="PNDRDTASEI"/>
</dbReference>
<evidence type="ECO:0000256" key="6">
    <source>
        <dbReference type="SAM" id="Phobius"/>
    </source>
</evidence>
<dbReference type="GO" id="GO:0003954">
    <property type="term" value="F:NADH dehydrogenase activity"/>
    <property type="evidence" value="ECO:0007669"/>
    <property type="project" value="InterPro"/>
</dbReference>
<sequence length="426" mass="45352">MLVLVVKFTQLPPFGIMSFKIVIIGAGFAGVWSALSAKRLIKSTGKENKVEILVISPKPVLVMRPRLYESKASSLIHPLETLFKEAGINFCPGVVKTIHTERRAVEVQCASGVESTIEYDRLILAAGSSVIQPQHVGGLRQHTYDIDSLDSAVKLESHLEALASLPASPSRDTVVVCGAGFTGIELTAELPRRLAHIANARVILVGNTDEVGPSFGSSPRSTITQALNDLGVEVKLGAGVKAVDPEGVTLTSGVRIQTKTTIWTAGVQATPLTQQVAAPRDALGRLYVDQYLRVSPVDGVFATGDAACALADGKNQHALMSCQHALQLGRVSGYNAAAELLGVPLMGYTQAAYNCCLDLGAWGALVAAGWDRDIIKMSGDTAKRAKCYINQKLIYPPDNAHEALASADPVLPDSDQLFEQLIHVVD</sequence>
<name>B8MC89_TALSN</name>
<dbReference type="SUPFAM" id="SSF51905">
    <property type="entry name" value="FAD/NAD(P)-binding domain"/>
    <property type="match status" value="1"/>
</dbReference>